<evidence type="ECO:0000313" key="2">
    <source>
        <dbReference type="EMBL" id="KAJ1176935.1"/>
    </source>
</evidence>
<organism evidence="2 3">
    <name type="scientific">Pleurodeles waltl</name>
    <name type="common">Iberian ribbed newt</name>
    <dbReference type="NCBI Taxonomy" id="8319"/>
    <lineage>
        <taxon>Eukaryota</taxon>
        <taxon>Metazoa</taxon>
        <taxon>Chordata</taxon>
        <taxon>Craniata</taxon>
        <taxon>Vertebrata</taxon>
        <taxon>Euteleostomi</taxon>
        <taxon>Amphibia</taxon>
        <taxon>Batrachia</taxon>
        <taxon>Caudata</taxon>
        <taxon>Salamandroidea</taxon>
        <taxon>Salamandridae</taxon>
        <taxon>Pleurodelinae</taxon>
        <taxon>Pleurodeles</taxon>
    </lineage>
</organism>
<accession>A0AAV7TJV7</accession>
<reference evidence="2" key="1">
    <citation type="journal article" date="2022" name="bioRxiv">
        <title>Sequencing and chromosome-scale assembly of the giantPleurodeles waltlgenome.</title>
        <authorList>
            <person name="Brown T."/>
            <person name="Elewa A."/>
            <person name="Iarovenko S."/>
            <person name="Subramanian E."/>
            <person name="Araus A.J."/>
            <person name="Petzold A."/>
            <person name="Susuki M."/>
            <person name="Suzuki K.-i.T."/>
            <person name="Hayashi T."/>
            <person name="Toyoda A."/>
            <person name="Oliveira C."/>
            <person name="Osipova E."/>
            <person name="Leigh N.D."/>
            <person name="Simon A."/>
            <person name="Yun M.H."/>
        </authorList>
    </citation>
    <scope>NUCLEOTIDE SEQUENCE</scope>
    <source>
        <strain evidence="2">20211129_DDA</strain>
        <tissue evidence="2">Liver</tissue>
    </source>
</reference>
<dbReference type="AlphaFoldDB" id="A0AAV7TJV7"/>
<keyword evidence="3" id="KW-1185">Reference proteome</keyword>
<evidence type="ECO:0000313" key="3">
    <source>
        <dbReference type="Proteomes" id="UP001066276"/>
    </source>
</evidence>
<dbReference type="Proteomes" id="UP001066276">
    <property type="component" value="Chromosome 3_2"/>
</dbReference>
<sequence>MSKKQRKFIRDFKDYQSGRILTFHRKYDYMYVENDKELAVEKNRGELTSEGGQTKEKKYFPKEAGVGEQEAEEEEPGSQDTSKEKKSSDKQGLQQELAKGHEDGGQFVFKNIN</sequence>
<evidence type="ECO:0000256" key="1">
    <source>
        <dbReference type="SAM" id="MobiDB-lite"/>
    </source>
</evidence>
<dbReference type="EMBL" id="JANPWB010000006">
    <property type="protein sequence ID" value="KAJ1176935.1"/>
    <property type="molecule type" value="Genomic_DNA"/>
</dbReference>
<gene>
    <name evidence="2" type="ORF">NDU88_002202</name>
</gene>
<proteinExistence type="predicted"/>
<feature type="region of interest" description="Disordered" evidence="1">
    <location>
        <begin position="42"/>
        <end position="113"/>
    </location>
</feature>
<comment type="caution">
    <text evidence="2">The sequence shown here is derived from an EMBL/GenBank/DDBJ whole genome shotgun (WGS) entry which is preliminary data.</text>
</comment>
<name>A0AAV7TJV7_PLEWA</name>
<protein>
    <submittedName>
        <fullName evidence="2">Uncharacterized protein</fullName>
    </submittedName>
</protein>
<feature type="compositionally biased region" description="Basic and acidic residues" evidence="1">
    <location>
        <begin position="42"/>
        <end position="61"/>
    </location>
</feature>